<dbReference type="PROSITE" id="PS50977">
    <property type="entry name" value="HTH_TETR_2"/>
    <property type="match status" value="1"/>
</dbReference>
<protein>
    <submittedName>
        <fullName evidence="7">TetR/AcrR family transcriptional regulator</fullName>
    </submittedName>
</protein>
<dbReference type="Pfam" id="PF00440">
    <property type="entry name" value="TetR_N"/>
    <property type="match status" value="1"/>
</dbReference>
<evidence type="ECO:0000313" key="7">
    <source>
        <dbReference type="EMBL" id="MDN0076868.1"/>
    </source>
</evidence>
<dbReference type="SUPFAM" id="SSF48498">
    <property type="entry name" value="Tetracyclin repressor-like, C-terminal domain"/>
    <property type="match status" value="1"/>
</dbReference>
<dbReference type="SUPFAM" id="SSF46689">
    <property type="entry name" value="Homeodomain-like"/>
    <property type="match status" value="1"/>
</dbReference>
<dbReference type="PANTHER" id="PTHR47506">
    <property type="entry name" value="TRANSCRIPTIONAL REGULATORY PROTEIN"/>
    <property type="match status" value="1"/>
</dbReference>
<dbReference type="InterPro" id="IPR001647">
    <property type="entry name" value="HTH_TetR"/>
</dbReference>
<evidence type="ECO:0000256" key="3">
    <source>
        <dbReference type="ARBA" id="ARBA00023163"/>
    </source>
</evidence>
<proteinExistence type="predicted"/>
<dbReference type="RefSeq" id="WP_289831504.1">
    <property type="nucleotide sequence ID" value="NZ_JAUEDK010000045.1"/>
</dbReference>
<comment type="caution">
    <text evidence="7">The sequence shown here is derived from an EMBL/GenBank/DDBJ whole genome shotgun (WGS) entry which is preliminary data.</text>
</comment>
<keyword evidence="8" id="KW-1185">Reference proteome</keyword>
<feature type="DNA-binding region" description="H-T-H motif" evidence="4">
    <location>
        <begin position="32"/>
        <end position="51"/>
    </location>
</feature>
<accession>A0ABT7XT19</accession>
<name>A0ABT7XT19_9NEIS</name>
<evidence type="ECO:0000256" key="4">
    <source>
        <dbReference type="PROSITE-ProRule" id="PRU00335"/>
    </source>
</evidence>
<organism evidence="7 8">
    <name type="scientific">Crenobacter oryzisoli</name>
    <dbReference type="NCBI Taxonomy" id="3056844"/>
    <lineage>
        <taxon>Bacteria</taxon>
        <taxon>Pseudomonadati</taxon>
        <taxon>Pseudomonadota</taxon>
        <taxon>Betaproteobacteria</taxon>
        <taxon>Neisseriales</taxon>
        <taxon>Neisseriaceae</taxon>
        <taxon>Crenobacter</taxon>
    </lineage>
</organism>
<sequence length="217" mass="24642">MNDPHAARQDTRKIILDLAEALWLGRGFNSFSYQHISRELGVKNAAIHYHYPRKTDLGVALIERYRRRFARFAEAQAGLDPREQLEQYFSLTDAYHDQDQRICPSGVLSSEYQTLPEEMQEAARAFVAEMRAWAVTIVRDGRECGVMQYPGSPEAMGELVFAALQGALQLARLDTAALPAVKQQVRCLLGFADADPHHEEVHDNTKKSHEPHRRQGE</sequence>
<feature type="region of interest" description="Disordered" evidence="5">
    <location>
        <begin position="198"/>
        <end position="217"/>
    </location>
</feature>
<evidence type="ECO:0000256" key="2">
    <source>
        <dbReference type="ARBA" id="ARBA00023125"/>
    </source>
</evidence>
<keyword evidence="2 4" id="KW-0238">DNA-binding</keyword>
<dbReference type="InterPro" id="IPR036271">
    <property type="entry name" value="Tet_transcr_reg_TetR-rel_C_sf"/>
</dbReference>
<gene>
    <name evidence="7" type="ORF">QU481_18650</name>
</gene>
<keyword evidence="1" id="KW-0805">Transcription regulation</keyword>
<dbReference type="InterPro" id="IPR009057">
    <property type="entry name" value="Homeodomain-like_sf"/>
</dbReference>
<dbReference type="PANTHER" id="PTHR47506:SF1">
    <property type="entry name" value="HTH-TYPE TRANSCRIPTIONAL REGULATOR YJDC"/>
    <property type="match status" value="1"/>
</dbReference>
<evidence type="ECO:0000256" key="5">
    <source>
        <dbReference type="SAM" id="MobiDB-lite"/>
    </source>
</evidence>
<keyword evidence="3" id="KW-0804">Transcription</keyword>
<dbReference type="EMBL" id="JAUEDK010000045">
    <property type="protein sequence ID" value="MDN0076868.1"/>
    <property type="molecule type" value="Genomic_DNA"/>
</dbReference>
<reference evidence="7" key="1">
    <citation type="submission" date="2023-06" db="EMBL/GenBank/DDBJ databases">
        <authorList>
            <person name="Zhang S."/>
        </authorList>
    </citation>
    <scope>NUCLEOTIDE SEQUENCE</scope>
    <source>
        <strain evidence="7">SG2303</strain>
    </source>
</reference>
<dbReference type="Proteomes" id="UP001168540">
    <property type="component" value="Unassembled WGS sequence"/>
</dbReference>
<evidence type="ECO:0000313" key="8">
    <source>
        <dbReference type="Proteomes" id="UP001168540"/>
    </source>
</evidence>
<evidence type="ECO:0000259" key="6">
    <source>
        <dbReference type="PROSITE" id="PS50977"/>
    </source>
</evidence>
<dbReference type="Gene3D" id="1.10.357.10">
    <property type="entry name" value="Tetracycline Repressor, domain 2"/>
    <property type="match status" value="1"/>
</dbReference>
<evidence type="ECO:0000256" key="1">
    <source>
        <dbReference type="ARBA" id="ARBA00023015"/>
    </source>
</evidence>
<feature type="domain" description="HTH tetR-type" evidence="6">
    <location>
        <begin position="9"/>
        <end position="69"/>
    </location>
</feature>